<comment type="caution">
    <text evidence="1">The sequence shown here is derived from an EMBL/GenBank/DDBJ whole genome shotgun (WGS) entry which is preliminary data.</text>
</comment>
<name>A0A9Q0Q641_9ROSI</name>
<evidence type="ECO:0000313" key="1">
    <source>
        <dbReference type="EMBL" id="KAJ6700648.1"/>
    </source>
</evidence>
<organism evidence="1 2">
    <name type="scientific">Salix koriyanagi</name>
    <dbReference type="NCBI Taxonomy" id="2511006"/>
    <lineage>
        <taxon>Eukaryota</taxon>
        <taxon>Viridiplantae</taxon>
        <taxon>Streptophyta</taxon>
        <taxon>Embryophyta</taxon>
        <taxon>Tracheophyta</taxon>
        <taxon>Spermatophyta</taxon>
        <taxon>Magnoliopsida</taxon>
        <taxon>eudicotyledons</taxon>
        <taxon>Gunneridae</taxon>
        <taxon>Pentapetalae</taxon>
        <taxon>rosids</taxon>
        <taxon>fabids</taxon>
        <taxon>Malpighiales</taxon>
        <taxon>Salicaceae</taxon>
        <taxon>Saliceae</taxon>
        <taxon>Salix</taxon>
    </lineage>
</organism>
<dbReference type="PANTHER" id="PTHR31509">
    <property type="entry name" value="BPS1-LIKE PROTEIN"/>
    <property type="match status" value="1"/>
</dbReference>
<evidence type="ECO:0000313" key="2">
    <source>
        <dbReference type="Proteomes" id="UP001151752"/>
    </source>
</evidence>
<protein>
    <submittedName>
        <fullName evidence="1">BPS1-LIKE PROTEIN</fullName>
    </submittedName>
</protein>
<dbReference type="AlphaFoldDB" id="A0A9Q0Q641"/>
<sequence>MDPSCNLSVNGFYSFLTRELDELDQGFLSRNFISIQFLSKVISSLQSFYSQLTTLVQKLHLPVGEKWLDEYMDESSRLWEACHILKSSVLGMEKYHSSGTNITSSLDGFHPHLNAQVLRQVIRAIMGCQREIIGLEDDNKSLIETRAEALSLQFEGDNNNMVMTGQSSWLNSFNGFRGVLHAMRNVNSLLLTILFSGLVYCRPASWQGAAGQCQAGSGSAFMVSMARLQRTVANEMEQIGGQSIEGIMLYEFRQAKIAMEELRVELESTVADDRHELEIDIPDKVDRLKSCFGLLSCGIESIIEQLDDFFDEIVEGRKKLLGMSSLVSLIDR</sequence>
<accession>A0A9Q0Q641</accession>
<keyword evidence="2" id="KW-1185">Reference proteome</keyword>
<reference evidence="1" key="2">
    <citation type="journal article" date="2023" name="Int. J. Mol. Sci.">
        <title>De Novo Assembly and Annotation of 11 Diverse Shrub Willow (Salix) Genomes Reveals Novel Gene Organization in Sex-Linked Regions.</title>
        <authorList>
            <person name="Hyden B."/>
            <person name="Feng K."/>
            <person name="Yates T.B."/>
            <person name="Jawdy S."/>
            <person name="Cereghino C."/>
            <person name="Smart L.B."/>
            <person name="Muchero W."/>
        </authorList>
    </citation>
    <scope>NUCLEOTIDE SEQUENCE</scope>
    <source>
        <tissue evidence="1">Shoot tip</tissue>
    </source>
</reference>
<gene>
    <name evidence="1" type="ORF">OIU74_012072</name>
</gene>
<dbReference type="EMBL" id="JAPFFM010000016">
    <property type="protein sequence ID" value="KAJ6700648.1"/>
    <property type="molecule type" value="Genomic_DNA"/>
</dbReference>
<proteinExistence type="predicted"/>
<dbReference type="Proteomes" id="UP001151752">
    <property type="component" value="Chromosome 1"/>
</dbReference>
<reference evidence="1" key="1">
    <citation type="submission" date="2022-11" db="EMBL/GenBank/DDBJ databases">
        <authorList>
            <person name="Hyden B.L."/>
            <person name="Feng K."/>
            <person name="Yates T."/>
            <person name="Jawdy S."/>
            <person name="Smart L.B."/>
            <person name="Muchero W."/>
        </authorList>
    </citation>
    <scope>NUCLEOTIDE SEQUENCE</scope>
    <source>
        <tissue evidence="1">Shoot tip</tissue>
    </source>
</reference>